<keyword evidence="7" id="KW-0472">Membrane</keyword>
<sequence length="328" mass="35375">MTDGTLLTVERLDVRFRTAGGWTQVVDGVDLTVGAGETLCVVGESGSGKSVTALALMGLLDAGAARVEGRIDFGGRDLAALSERDWQRVRGNDVAMIFQEPMSSLNPVLRIGDQIAESVLLHSDADKAAADRRAVELLRLVGIPAPERRARDYPHQLSGGMRQRVMIAIALSCSPRLLIADEPTTALDVTIQAQILELIGELRERLEMAVLLITHDLGVVAETADRVAVMYAGKIVEQGDVKAVFEDPQHPYTAALLRAIPVLGSTYAEPLYAIPGTVPSPGGWPDGCRFAARCEHVHAACAQDPPAFARGSHFARCWLRDPDAEERR</sequence>
<dbReference type="SUPFAM" id="SSF52540">
    <property type="entry name" value="P-loop containing nucleoside triphosphate hydrolases"/>
    <property type="match status" value="1"/>
</dbReference>
<dbReference type="SMART" id="SM00382">
    <property type="entry name" value="AAA"/>
    <property type="match status" value="1"/>
</dbReference>
<dbReference type="CDD" id="cd03257">
    <property type="entry name" value="ABC_NikE_OppD_transporters"/>
    <property type="match status" value="1"/>
</dbReference>
<accession>D3F4Z1</accession>
<keyword evidence="4" id="KW-1003">Cell membrane</keyword>
<dbReference type="GO" id="GO:0005524">
    <property type="term" value="F:ATP binding"/>
    <property type="evidence" value="ECO:0007669"/>
    <property type="project" value="UniProtKB-KW"/>
</dbReference>
<dbReference type="PANTHER" id="PTHR43297:SF2">
    <property type="entry name" value="DIPEPTIDE TRANSPORT ATP-BINDING PROTEIN DPPD"/>
    <property type="match status" value="1"/>
</dbReference>
<dbReference type="InterPro" id="IPR017871">
    <property type="entry name" value="ABC_transporter-like_CS"/>
</dbReference>
<dbReference type="InterPro" id="IPR050388">
    <property type="entry name" value="ABC_Ni/Peptide_Import"/>
</dbReference>
<evidence type="ECO:0000256" key="5">
    <source>
        <dbReference type="ARBA" id="ARBA00022741"/>
    </source>
</evidence>
<protein>
    <submittedName>
        <fullName evidence="9">Oligopeptide/dipeptide ABC transporter, ATPase subunit</fullName>
    </submittedName>
</protein>
<dbReference type="Proteomes" id="UP000008229">
    <property type="component" value="Chromosome"/>
</dbReference>
<dbReference type="HOGENOM" id="CLU_000604_1_23_11"/>
<evidence type="ECO:0000256" key="3">
    <source>
        <dbReference type="ARBA" id="ARBA00022448"/>
    </source>
</evidence>
<dbReference type="Pfam" id="PF00005">
    <property type="entry name" value="ABC_tran"/>
    <property type="match status" value="1"/>
</dbReference>
<keyword evidence="3" id="KW-0813">Transport</keyword>
<dbReference type="AlphaFoldDB" id="D3F4Z1"/>
<proteinExistence type="inferred from homology"/>
<dbReference type="GO" id="GO:0005886">
    <property type="term" value="C:plasma membrane"/>
    <property type="evidence" value="ECO:0007669"/>
    <property type="project" value="UniProtKB-SubCell"/>
</dbReference>
<dbReference type="PANTHER" id="PTHR43297">
    <property type="entry name" value="OLIGOPEPTIDE TRANSPORT ATP-BINDING PROTEIN APPD"/>
    <property type="match status" value="1"/>
</dbReference>
<dbReference type="STRING" id="469383.Cwoe_0133"/>
<evidence type="ECO:0000313" key="9">
    <source>
        <dbReference type="EMBL" id="ADB48569.1"/>
    </source>
</evidence>
<reference evidence="10" key="2">
    <citation type="submission" date="2010-01" db="EMBL/GenBank/DDBJ databases">
        <title>The complete genome of Conexibacter woesei DSM 14684.</title>
        <authorList>
            <consortium name="US DOE Joint Genome Institute (JGI-PGF)"/>
            <person name="Lucas S."/>
            <person name="Copeland A."/>
            <person name="Lapidus A."/>
            <person name="Glavina del Rio T."/>
            <person name="Dalin E."/>
            <person name="Tice H."/>
            <person name="Bruce D."/>
            <person name="Goodwin L."/>
            <person name="Pitluck S."/>
            <person name="Kyrpides N."/>
            <person name="Mavromatis K."/>
            <person name="Ivanova N."/>
            <person name="Mikhailova N."/>
            <person name="Chertkov O."/>
            <person name="Brettin T."/>
            <person name="Detter J.C."/>
            <person name="Han C."/>
            <person name="Larimer F."/>
            <person name="Land M."/>
            <person name="Hauser L."/>
            <person name="Markowitz V."/>
            <person name="Cheng J.-F."/>
            <person name="Hugenholtz P."/>
            <person name="Woyke T."/>
            <person name="Wu D."/>
            <person name="Pukall R."/>
            <person name="Steenblock K."/>
            <person name="Schneider S."/>
            <person name="Klenk H.-P."/>
            <person name="Eisen J.A."/>
        </authorList>
    </citation>
    <scope>NUCLEOTIDE SEQUENCE [LARGE SCALE GENOMIC DNA]</scope>
    <source>
        <strain evidence="10">DSM 14684 / CIP 108061 / JCM 11494 / NBRC 100937 / ID131577</strain>
    </source>
</reference>
<name>D3F4Z1_CONWI</name>
<dbReference type="GO" id="GO:0015833">
    <property type="term" value="P:peptide transport"/>
    <property type="evidence" value="ECO:0007669"/>
    <property type="project" value="InterPro"/>
</dbReference>
<dbReference type="PROSITE" id="PS00211">
    <property type="entry name" value="ABC_TRANSPORTER_1"/>
    <property type="match status" value="1"/>
</dbReference>
<dbReference type="NCBIfam" id="TIGR01727">
    <property type="entry name" value="oligo_HPY"/>
    <property type="match status" value="1"/>
</dbReference>
<dbReference type="PROSITE" id="PS50893">
    <property type="entry name" value="ABC_TRANSPORTER_2"/>
    <property type="match status" value="1"/>
</dbReference>
<evidence type="ECO:0000256" key="7">
    <source>
        <dbReference type="ARBA" id="ARBA00023136"/>
    </source>
</evidence>
<dbReference type="InterPro" id="IPR013563">
    <property type="entry name" value="Oligopep_ABC_C"/>
</dbReference>
<dbReference type="GO" id="GO:0016887">
    <property type="term" value="F:ATP hydrolysis activity"/>
    <property type="evidence" value="ECO:0007669"/>
    <property type="project" value="InterPro"/>
</dbReference>
<keyword evidence="5" id="KW-0547">Nucleotide-binding</keyword>
<comment type="subcellular location">
    <subcellularLocation>
        <location evidence="1">Cell membrane</location>
        <topology evidence="1">Peripheral membrane protein</topology>
    </subcellularLocation>
</comment>
<dbReference type="OrthoDB" id="9809030at2"/>
<keyword evidence="10" id="KW-1185">Reference proteome</keyword>
<evidence type="ECO:0000259" key="8">
    <source>
        <dbReference type="PROSITE" id="PS50893"/>
    </source>
</evidence>
<organism evidence="9 10">
    <name type="scientific">Conexibacter woesei (strain DSM 14684 / CCUG 47730 / CIP 108061 / JCM 11494 / NBRC 100937 / ID131577)</name>
    <dbReference type="NCBI Taxonomy" id="469383"/>
    <lineage>
        <taxon>Bacteria</taxon>
        <taxon>Bacillati</taxon>
        <taxon>Actinomycetota</taxon>
        <taxon>Thermoleophilia</taxon>
        <taxon>Solirubrobacterales</taxon>
        <taxon>Conexibacteraceae</taxon>
        <taxon>Conexibacter</taxon>
    </lineage>
</organism>
<dbReference type="Pfam" id="PF08352">
    <property type="entry name" value="oligo_HPY"/>
    <property type="match status" value="1"/>
</dbReference>
<dbReference type="RefSeq" id="WP_012931622.1">
    <property type="nucleotide sequence ID" value="NC_013739.1"/>
</dbReference>
<evidence type="ECO:0000256" key="4">
    <source>
        <dbReference type="ARBA" id="ARBA00022475"/>
    </source>
</evidence>
<gene>
    <name evidence="9" type="ordered locus">Cwoe_0133</name>
</gene>
<feature type="domain" description="ABC transporter" evidence="8">
    <location>
        <begin position="9"/>
        <end position="257"/>
    </location>
</feature>
<dbReference type="InterPro" id="IPR003439">
    <property type="entry name" value="ABC_transporter-like_ATP-bd"/>
</dbReference>
<dbReference type="EMBL" id="CP001854">
    <property type="protein sequence ID" value="ADB48569.1"/>
    <property type="molecule type" value="Genomic_DNA"/>
</dbReference>
<keyword evidence="6" id="KW-0067">ATP-binding</keyword>
<dbReference type="KEGG" id="cwo:Cwoe_0133"/>
<evidence type="ECO:0000256" key="6">
    <source>
        <dbReference type="ARBA" id="ARBA00022840"/>
    </source>
</evidence>
<dbReference type="FunFam" id="3.40.50.300:FF:000016">
    <property type="entry name" value="Oligopeptide ABC transporter ATP-binding component"/>
    <property type="match status" value="1"/>
</dbReference>
<reference evidence="9 10" key="1">
    <citation type="journal article" date="2010" name="Stand. Genomic Sci.">
        <title>Complete genome sequence of Conexibacter woesei type strain (ID131577).</title>
        <authorList>
            <person name="Pukall R."/>
            <person name="Lapidus A."/>
            <person name="Glavina Del Rio T."/>
            <person name="Copeland A."/>
            <person name="Tice H."/>
            <person name="Cheng J.-F."/>
            <person name="Lucas S."/>
            <person name="Chen F."/>
            <person name="Nolan M."/>
            <person name="Bruce D."/>
            <person name="Goodwin L."/>
            <person name="Pitluck S."/>
            <person name="Mavromatis K."/>
            <person name="Ivanova N."/>
            <person name="Ovchinnikova G."/>
            <person name="Pati A."/>
            <person name="Chen A."/>
            <person name="Palaniappan K."/>
            <person name="Land M."/>
            <person name="Hauser L."/>
            <person name="Chang Y.-J."/>
            <person name="Jeffries C.D."/>
            <person name="Chain P."/>
            <person name="Meincke L."/>
            <person name="Sims D."/>
            <person name="Brettin T."/>
            <person name="Detter J.C."/>
            <person name="Rohde M."/>
            <person name="Goeker M."/>
            <person name="Bristow J."/>
            <person name="Eisen J.A."/>
            <person name="Markowitz V."/>
            <person name="Kyrpides N.C."/>
            <person name="Klenk H.-P."/>
            <person name="Hugenholtz P."/>
        </authorList>
    </citation>
    <scope>NUCLEOTIDE SEQUENCE [LARGE SCALE GENOMIC DNA]</scope>
    <source>
        <strain evidence="10">DSM 14684 / CIP 108061 / JCM 11494 / NBRC 100937 / ID131577</strain>
    </source>
</reference>
<comment type="similarity">
    <text evidence="2">Belongs to the ABC transporter superfamily.</text>
</comment>
<evidence type="ECO:0000313" key="10">
    <source>
        <dbReference type="Proteomes" id="UP000008229"/>
    </source>
</evidence>
<evidence type="ECO:0000256" key="2">
    <source>
        <dbReference type="ARBA" id="ARBA00005417"/>
    </source>
</evidence>
<dbReference type="InterPro" id="IPR027417">
    <property type="entry name" value="P-loop_NTPase"/>
</dbReference>
<dbReference type="eggNOG" id="COG0444">
    <property type="taxonomic scope" value="Bacteria"/>
</dbReference>
<dbReference type="Gene3D" id="3.40.50.300">
    <property type="entry name" value="P-loop containing nucleotide triphosphate hydrolases"/>
    <property type="match status" value="1"/>
</dbReference>
<dbReference type="InterPro" id="IPR003593">
    <property type="entry name" value="AAA+_ATPase"/>
</dbReference>
<evidence type="ECO:0000256" key="1">
    <source>
        <dbReference type="ARBA" id="ARBA00004202"/>
    </source>
</evidence>